<reference evidence="1" key="1">
    <citation type="submission" date="2021-02" db="EMBL/GenBank/DDBJ databases">
        <authorList>
            <person name="Nowell W R."/>
        </authorList>
    </citation>
    <scope>NUCLEOTIDE SEQUENCE</scope>
</reference>
<dbReference type="Proteomes" id="UP000663845">
    <property type="component" value="Unassembled WGS sequence"/>
</dbReference>
<name>A0A815X733_9BILA</name>
<organism evidence="1 2">
    <name type="scientific">Adineta steineri</name>
    <dbReference type="NCBI Taxonomy" id="433720"/>
    <lineage>
        <taxon>Eukaryota</taxon>
        <taxon>Metazoa</taxon>
        <taxon>Spiralia</taxon>
        <taxon>Gnathifera</taxon>
        <taxon>Rotifera</taxon>
        <taxon>Eurotatoria</taxon>
        <taxon>Bdelloidea</taxon>
        <taxon>Adinetida</taxon>
        <taxon>Adinetidae</taxon>
        <taxon>Adineta</taxon>
    </lineage>
</organism>
<dbReference type="AlphaFoldDB" id="A0A815X733"/>
<sequence>LLLKSSFVRIAPDQYKQNIRRAEIPLPTDAIFYQSYHANEVWKRYSKKIYKKTHKKILEQQPRSKQITENKGI</sequence>
<gene>
    <name evidence="1" type="ORF">JYZ213_LOCUS46371</name>
</gene>
<evidence type="ECO:0000313" key="2">
    <source>
        <dbReference type="Proteomes" id="UP000663845"/>
    </source>
</evidence>
<comment type="caution">
    <text evidence="1">The sequence shown here is derived from an EMBL/GenBank/DDBJ whole genome shotgun (WGS) entry which is preliminary data.</text>
</comment>
<accession>A0A815X733</accession>
<protein>
    <submittedName>
        <fullName evidence="1">Uncharacterized protein</fullName>
    </submittedName>
</protein>
<dbReference type="EMBL" id="CAJNOG010005551">
    <property type="protein sequence ID" value="CAF1552117.1"/>
    <property type="molecule type" value="Genomic_DNA"/>
</dbReference>
<evidence type="ECO:0000313" key="1">
    <source>
        <dbReference type="EMBL" id="CAF1552117.1"/>
    </source>
</evidence>
<feature type="non-terminal residue" evidence="1">
    <location>
        <position position="1"/>
    </location>
</feature>
<proteinExistence type="predicted"/>